<comment type="caution">
    <text evidence="2">The sequence shown here is derived from an EMBL/GenBank/DDBJ whole genome shotgun (WGS) entry which is preliminary data.</text>
</comment>
<keyword evidence="1" id="KW-0175">Coiled coil</keyword>
<organism evidence="2 3">
    <name type="scientific">Streptomyces boncukensis</name>
    <dbReference type="NCBI Taxonomy" id="2711219"/>
    <lineage>
        <taxon>Bacteria</taxon>
        <taxon>Bacillati</taxon>
        <taxon>Actinomycetota</taxon>
        <taxon>Actinomycetes</taxon>
        <taxon>Kitasatosporales</taxon>
        <taxon>Streptomycetaceae</taxon>
        <taxon>Streptomyces</taxon>
    </lineage>
</organism>
<dbReference type="RefSeq" id="WP_165298858.1">
    <property type="nucleotide sequence ID" value="NZ_JAAKZZ010000100.1"/>
</dbReference>
<sequence>MSTHETTDQTIRRLSAEVDRLNALAHRLTERLAEAQDASEGWYRAERERTGGPGFDPLRPVGCLTESCFPTPAQRAAVRLLQSDAARGGEHRG</sequence>
<accession>A0A6G4WVY1</accession>
<dbReference type="AlphaFoldDB" id="A0A6G4WVY1"/>
<reference evidence="2 3" key="1">
    <citation type="submission" date="2020-02" db="EMBL/GenBank/DDBJ databases">
        <title>Whole-genome analyses of novel actinobacteria.</title>
        <authorList>
            <person name="Sahin N."/>
            <person name="Tatar D."/>
        </authorList>
    </citation>
    <scope>NUCLEOTIDE SEQUENCE [LARGE SCALE GENOMIC DNA]</scope>
    <source>
        <strain evidence="2 3">SB3404</strain>
    </source>
</reference>
<evidence type="ECO:0000313" key="3">
    <source>
        <dbReference type="Proteomes" id="UP000477722"/>
    </source>
</evidence>
<keyword evidence="3" id="KW-1185">Reference proteome</keyword>
<name>A0A6G4WVY1_9ACTN</name>
<gene>
    <name evidence="2" type="ORF">G5C65_12510</name>
</gene>
<evidence type="ECO:0000313" key="2">
    <source>
        <dbReference type="EMBL" id="NGO69163.1"/>
    </source>
</evidence>
<protein>
    <submittedName>
        <fullName evidence="2">Uncharacterized protein</fullName>
    </submittedName>
</protein>
<evidence type="ECO:0000256" key="1">
    <source>
        <dbReference type="SAM" id="Coils"/>
    </source>
</evidence>
<dbReference type="Proteomes" id="UP000477722">
    <property type="component" value="Unassembled WGS sequence"/>
</dbReference>
<feature type="coiled-coil region" evidence="1">
    <location>
        <begin position="11"/>
        <end position="38"/>
    </location>
</feature>
<proteinExistence type="predicted"/>
<dbReference type="EMBL" id="JAAKZZ010000100">
    <property type="protein sequence ID" value="NGO69163.1"/>
    <property type="molecule type" value="Genomic_DNA"/>
</dbReference>